<protein>
    <submittedName>
        <fullName evidence="1">Uncharacterized protein</fullName>
    </submittedName>
</protein>
<dbReference type="AlphaFoldDB" id="A0AAQ4E4H3"/>
<organism evidence="1 2">
    <name type="scientific">Amblyomma americanum</name>
    <name type="common">Lone star tick</name>
    <dbReference type="NCBI Taxonomy" id="6943"/>
    <lineage>
        <taxon>Eukaryota</taxon>
        <taxon>Metazoa</taxon>
        <taxon>Ecdysozoa</taxon>
        <taxon>Arthropoda</taxon>
        <taxon>Chelicerata</taxon>
        <taxon>Arachnida</taxon>
        <taxon>Acari</taxon>
        <taxon>Parasitiformes</taxon>
        <taxon>Ixodida</taxon>
        <taxon>Ixodoidea</taxon>
        <taxon>Ixodidae</taxon>
        <taxon>Amblyomminae</taxon>
        <taxon>Amblyomma</taxon>
    </lineage>
</organism>
<reference evidence="1 2" key="1">
    <citation type="journal article" date="2023" name="Arcadia Sci">
        <title>De novo assembly of a long-read Amblyomma americanum tick genome.</title>
        <authorList>
            <person name="Chou S."/>
            <person name="Poskanzer K.E."/>
            <person name="Rollins M."/>
            <person name="Thuy-Boun P.S."/>
        </authorList>
    </citation>
    <scope>NUCLEOTIDE SEQUENCE [LARGE SCALE GENOMIC DNA]</scope>
    <source>
        <strain evidence="1">F_SG_1</strain>
        <tissue evidence="1">Salivary glands</tissue>
    </source>
</reference>
<dbReference type="Proteomes" id="UP001321473">
    <property type="component" value="Unassembled WGS sequence"/>
</dbReference>
<accession>A0AAQ4E4H3</accession>
<dbReference type="EMBL" id="JARKHS020022413">
    <property type="protein sequence ID" value="KAK8769601.1"/>
    <property type="molecule type" value="Genomic_DNA"/>
</dbReference>
<evidence type="ECO:0000313" key="1">
    <source>
        <dbReference type="EMBL" id="KAK8769601.1"/>
    </source>
</evidence>
<sequence length="118" mass="13624">MGSGDRNDGETNWKQQRVFPQNVCLFPHAWLCARCCQKRNCERCLPSLPTRSSLLCSPFSPPPPPRCRLQHPATVITASNSCFRPTSTLHPVRQRHYPDFYSWMLNGKPHHHSHHQPI</sequence>
<gene>
    <name evidence="1" type="ORF">V5799_013934</name>
</gene>
<evidence type="ECO:0000313" key="2">
    <source>
        <dbReference type="Proteomes" id="UP001321473"/>
    </source>
</evidence>
<name>A0AAQ4E4H3_AMBAM</name>
<proteinExistence type="predicted"/>
<keyword evidence="2" id="KW-1185">Reference proteome</keyword>
<comment type="caution">
    <text evidence="1">The sequence shown here is derived from an EMBL/GenBank/DDBJ whole genome shotgun (WGS) entry which is preliminary data.</text>
</comment>